<dbReference type="GO" id="GO:0004523">
    <property type="term" value="F:RNA-DNA hybrid ribonuclease activity"/>
    <property type="evidence" value="ECO:0007669"/>
    <property type="project" value="InterPro"/>
</dbReference>
<evidence type="ECO:0000313" key="2">
    <source>
        <dbReference type="EMBL" id="GBN20443.1"/>
    </source>
</evidence>
<dbReference type="InterPro" id="IPR036397">
    <property type="entry name" value="RNaseH_sf"/>
</dbReference>
<sequence>MLGVILDDGQTGIAHLSSLRNRVMQILNRLTIAKHRRGLSVTVVKLLYKRALERILVYAAPAWWTGSALQRVKATSIQQQVLLAISGAFRTTSSKALQVCCGAEPIDRVLDMEVAWYAIKHRREDVSPFGTLLEGSKMERFTASQRHLGHLTPVHWDGQQPNSTLSIYTDGSKLDGRVRAAFIVYHHHLVEEHQYRVSDHCSVFQAETVAIQQAINWKLQNAPNDSCHIFSDGMSVLMSLQNHQIKNGQVQKTWQLLDASISLHWVKTHIGVAGNKEADRAAKAAT</sequence>
<gene>
    <name evidence="2" type="ORF">AVEN_204935_1</name>
</gene>
<organism evidence="2 3">
    <name type="scientific">Araneus ventricosus</name>
    <name type="common">Orbweaver spider</name>
    <name type="synonym">Epeira ventricosa</name>
    <dbReference type="NCBI Taxonomy" id="182803"/>
    <lineage>
        <taxon>Eukaryota</taxon>
        <taxon>Metazoa</taxon>
        <taxon>Ecdysozoa</taxon>
        <taxon>Arthropoda</taxon>
        <taxon>Chelicerata</taxon>
        <taxon>Arachnida</taxon>
        <taxon>Araneae</taxon>
        <taxon>Araneomorphae</taxon>
        <taxon>Entelegynae</taxon>
        <taxon>Araneoidea</taxon>
        <taxon>Araneidae</taxon>
        <taxon>Araneus</taxon>
    </lineage>
</organism>
<dbReference type="SUPFAM" id="SSF53098">
    <property type="entry name" value="Ribonuclease H-like"/>
    <property type="match status" value="1"/>
</dbReference>
<evidence type="ECO:0000313" key="3">
    <source>
        <dbReference type="Proteomes" id="UP000499080"/>
    </source>
</evidence>
<dbReference type="InterPro" id="IPR012337">
    <property type="entry name" value="RNaseH-like_sf"/>
</dbReference>
<dbReference type="EMBL" id="BGPR01006616">
    <property type="protein sequence ID" value="GBN20443.1"/>
    <property type="molecule type" value="Genomic_DNA"/>
</dbReference>
<name>A0A4Y2M1Z2_ARAVE</name>
<dbReference type="Gene3D" id="3.30.420.10">
    <property type="entry name" value="Ribonuclease H-like superfamily/Ribonuclease H"/>
    <property type="match status" value="1"/>
</dbReference>
<dbReference type="GO" id="GO:0003676">
    <property type="term" value="F:nucleic acid binding"/>
    <property type="evidence" value="ECO:0007669"/>
    <property type="project" value="InterPro"/>
</dbReference>
<dbReference type="CDD" id="cd09276">
    <property type="entry name" value="Rnase_HI_RT_non_LTR"/>
    <property type="match status" value="1"/>
</dbReference>
<feature type="domain" description="RNase H type-1" evidence="1">
    <location>
        <begin position="161"/>
        <end position="286"/>
    </location>
</feature>
<reference evidence="2 3" key="1">
    <citation type="journal article" date="2019" name="Sci. Rep.">
        <title>Orb-weaving spider Araneus ventricosus genome elucidates the spidroin gene catalogue.</title>
        <authorList>
            <person name="Kono N."/>
            <person name="Nakamura H."/>
            <person name="Ohtoshi R."/>
            <person name="Moran D.A.P."/>
            <person name="Shinohara A."/>
            <person name="Yoshida Y."/>
            <person name="Fujiwara M."/>
            <person name="Mori M."/>
            <person name="Tomita M."/>
            <person name="Arakawa K."/>
        </authorList>
    </citation>
    <scope>NUCLEOTIDE SEQUENCE [LARGE SCALE GENOMIC DNA]</scope>
</reference>
<dbReference type="InterPro" id="IPR002156">
    <property type="entry name" value="RNaseH_domain"/>
</dbReference>
<dbReference type="Proteomes" id="UP000499080">
    <property type="component" value="Unassembled WGS sequence"/>
</dbReference>
<protein>
    <recommendedName>
        <fullName evidence="1">RNase H type-1 domain-containing protein</fullName>
    </recommendedName>
</protein>
<proteinExistence type="predicted"/>
<dbReference type="AlphaFoldDB" id="A0A4Y2M1Z2"/>
<accession>A0A4Y2M1Z2</accession>
<evidence type="ECO:0000259" key="1">
    <source>
        <dbReference type="PROSITE" id="PS50879"/>
    </source>
</evidence>
<dbReference type="OrthoDB" id="8063979at2759"/>
<dbReference type="Pfam" id="PF00075">
    <property type="entry name" value="RNase_H"/>
    <property type="match status" value="1"/>
</dbReference>
<dbReference type="PROSITE" id="PS50879">
    <property type="entry name" value="RNASE_H_1"/>
    <property type="match status" value="1"/>
</dbReference>
<comment type="caution">
    <text evidence="2">The sequence shown here is derived from an EMBL/GenBank/DDBJ whole genome shotgun (WGS) entry which is preliminary data.</text>
</comment>
<keyword evidence="3" id="KW-1185">Reference proteome</keyword>